<name>C5L4G1_PERM5</name>
<dbReference type="Proteomes" id="UP000007800">
    <property type="component" value="Unassembled WGS sequence"/>
</dbReference>
<dbReference type="AlphaFoldDB" id="C5L4G1"/>
<dbReference type="InParanoid" id="C5L4G1"/>
<evidence type="ECO:0000313" key="2">
    <source>
        <dbReference type="EMBL" id="EER08398.1"/>
    </source>
</evidence>
<sequence length="322" mass="35501">MVKATADSDAAALSLQAHQTISKNFAKCPATLAIIELPYRVGKSQVTFVVLQDDGRVETREERSPLGSWWPSSAKCLLLQQEEGPLEFAHQCKSVWLTPCRSTAAILKPGDDSSPAASDFALLKAVTVQKKGPSLAMLRSPSRRTRTAIIELPASPLDTKHSSLLKAMGLRVVDHQDCGRVLIASRTFKDGECIVFSKVTKYTIESHADIDQLRRRDHPEHCFLTIIHESRGGISLYYNRETFDIADPIGGGDLWYLVNHSTSPNAQLRPHDGGLRVNAVRDISPGEPITWRYPNGFFSEEDVMISLPRAVNVIDDPKAFGG</sequence>
<dbReference type="Gene3D" id="2.170.270.10">
    <property type="entry name" value="SET domain"/>
    <property type="match status" value="1"/>
</dbReference>
<dbReference type="Pfam" id="PF00856">
    <property type="entry name" value="SET"/>
    <property type="match status" value="1"/>
</dbReference>
<reference evidence="2 3" key="1">
    <citation type="submission" date="2008-07" db="EMBL/GenBank/DDBJ databases">
        <authorList>
            <person name="El-Sayed N."/>
            <person name="Caler E."/>
            <person name="Inman J."/>
            <person name="Amedeo P."/>
            <person name="Hass B."/>
            <person name="Wortman J."/>
        </authorList>
    </citation>
    <scope>NUCLEOTIDE SEQUENCE [LARGE SCALE GENOMIC DNA]</scope>
    <source>
        <strain evidence="3">ATCC 50983 / TXsc</strain>
    </source>
</reference>
<dbReference type="EMBL" id="GG679081">
    <property type="protein sequence ID" value="EER08398.1"/>
    <property type="molecule type" value="Genomic_DNA"/>
</dbReference>
<evidence type="ECO:0000313" key="3">
    <source>
        <dbReference type="Proteomes" id="UP000007800"/>
    </source>
</evidence>
<dbReference type="InterPro" id="IPR001214">
    <property type="entry name" value="SET_dom"/>
</dbReference>
<dbReference type="SUPFAM" id="SSF82199">
    <property type="entry name" value="SET domain"/>
    <property type="match status" value="1"/>
</dbReference>
<accession>C5L4G1</accession>
<protein>
    <recommendedName>
        <fullName evidence="1">SET domain-containing protein</fullName>
    </recommendedName>
</protein>
<dbReference type="PROSITE" id="PS50280">
    <property type="entry name" value="SET"/>
    <property type="match status" value="1"/>
</dbReference>
<dbReference type="OrthoDB" id="5984008at2759"/>
<gene>
    <name evidence="2" type="ORF">Pmar_PMAR000439</name>
</gene>
<feature type="domain" description="SET" evidence="1">
    <location>
        <begin position="168"/>
        <end position="294"/>
    </location>
</feature>
<evidence type="ECO:0000259" key="1">
    <source>
        <dbReference type="PROSITE" id="PS50280"/>
    </source>
</evidence>
<organism evidence="3">
    <name type="scientific">Perkinsus marinus (strain ATCC 50983 / TXsc)</name>
    <dbReference type="NCBI Taxonomy" id="423536"/>
    <lineage>
        <taxon>Eukaryota</taxon>
        <taxon>Sar</taxon>
        <taxon>Alveolata</taxon>
        <taxon>Perkinsozoa</taxon>
        <taxon>Perkinsea</taxon>
        <taxon>Perkinsida</taxon>
        <taxon>Perkinsidae</taxon>
        <taxon>Perkinsus</taxon>
    </lineage>
</organism>
<dbReference type="InterPro" id="IPR046341">
    <property type="entry name" value="SET_dom_sf"/>
</dbReference>
<dbReference type="GeneID" id="9041262"/>
<dbReference type="RefSeq" id="XP_002776582.1">
    <property type="nucleotide sequence ID" value="XM_002776536.1"/>
</dbReference>
<keyword evidence="3" id="KW-1185">Reference proteome</keyword>
<proteinExistence type="predicted"/>